<evidence type="ECO:0000259" key="4">
    <source>
        <dbReference type="PROSITE" id="PS50011"/>
    </source>
</evidence>
<dbReference type="InterPro" id="IPR017441">
    <property type="entry name" value="Protein_kinase_ATP_BS"/>
</dbReference>
<keyword evidence="6" id="KW-1185">Reference proteome</keyword>
<dbReference type="PROSITE" id="PS00107">
    <property type="entry name" value="PROTEIN_KINASE_ATP"/>
    <property type="match status" value="1"/>
</dbReference>
<keyword evidence="3" id="KW-1133">Transmembrane helix</keyword>
<dbReference type="InterPro" id="IPR000719">
    <property type="entry name" value="Prot_kinase_dom"/>
</dbReference>
<dbReference type="OrthoDB" id="9779541at2"/>
<dbReference type="SUPFAM" id="SSF56112">
    <property type="entry name" value="Protein kinase-like (PK-like)"/>
    <property type="match status" value="1"/>
</dbReference>
<feature type="transmembrane region" description="Helical" evidence="3">
    <location>
        <begin position="337"/>
        <end position="359"/>
    </location>
</feature>
<protein>
    <submittedName>
        <fullName evidence="5">Serine/threonine protein kinase</fullName>
    </submittedName>
</protein>
<dbReference type="Proteomes" id="UP000001880">
    <property type="component" value="Chromosome"/>
</dbReference>
<dbReference type="PROSITE" id="PS00109">
    <property type="entry name" value="PROTEIN_KINASE_TYR"/>
    <property type="match status" value="1"/>
</dbReference>
<keyword evidence="5" id="KW-0808">Transferase</keyword>
<sequence length="466" mass="50994">MGVYKIGPVLGRGGMATVYAASRVLDGILEFPVACKRIHAEAFDDPAAWRQFAQEAFLCRSICNAHPNLVDTYDVVEDGEGRFAIIMERVHGCTLQNLIGRSMPLPEPLVRFIARELLAALAYLHQRGVVHRDISPCNVLLSEAGEVKLSDLGLAKILKDGRGKSPYFIGKVTHASPEQLRADTIDARSDLYALGSVIYEMLTGAPPYGEERDRSRVLARMQQGPPPLADSVSDDLRALVQGLLQHSKENRHPATTAAALELLARESARTATASELSDRVIAATEQRLSGATTIPRPVADGRLLGEDDRLLGSQDSRGFGRRRRGTRRRRAGRRARLWPAAAAALAGVLGVVVGLWAPWRAPEPRQTVAYVEPASPDVRELSAPPLTCEASDDAAFSDAVVELAETDVPVEVEAARDIRPKQQQKPSPRPRRRPGAVQPAAEEPLFSVVPKRERSPWHIYKKEETP</sequence>
<proteinExistence type="predicted"/>
<dbReference type="eggNOG" id="COG0515">
    <property type="taxonomic scope" value="Bacteria"/>
</dbReference>
<dbReference type="RefSeq" id="WP_012828022.1">
    <property type="nucleotide sequence ID" value="NC_013440.1"/>
</dbReference>
<dbReference type="HOGENOM" id="CLU_587621_0_0_7"/>
<dbReference type="GO" id="GO:0004674">
    <property type="term" value="F:protein serine/threonine kinase activity"/>
    <property type="evidence" value="ECO:0007669"/>
    <property type="project" value="UniProtKB-KW"/>
</dbReference>
<keyword evidence="3" id="KW-0812">Transmembrane</keyword>
<dbReference type="EMBL" id="CP001804">
    <property type="protein sequence ID" value="ACY15417.1"/>
    <property type="molecule type" value="Genomic_DNA"/>
</dbReference>
<keyword evidence="3" id="KW-0472">Membrane</keyword>
<dbReference type="PANTHER" id="PTHR24361">
    <property type="entry name" value="MITOGEN-ACTIVATED KINASE KINASE KINASE"/>
    <property type="match status" value="1"/>
</dbReference>
<evidence type="ECO:0000256" key="1">
    <source>
        <dbReference type="PROSITE-ProRule" id="PRU10141"/>
    </source>
</evidence>
<keyword evidence="5" id="KW-0418">Kinase</keyword>
<dbReference type="PROSITE" id="PS50011">
    <property type="entry name" value="PROTEIN_KINASE_DOM"/>
    <property type="match status" value="1"/>
</dbReference>
<reference evidence="5 6" key="1">
    <citation type="journal article" date="2010" name="Stand. Genomic Sci.">
        <title>Complete genome sequence of Haliangium ochraceum type strain (SMP-2).</title>
        <authorList>
            <consortium name="US DOE Joint Genome Institute (JGI-PGF)"/>
            <person name="Ivanova N."/>
            <person name="Daum C."/>
            <person name="Lang E."/>
            <person name="Abt B."/>
            <person name="Kopitz M."/>
            <person name="Saunders E."/>
            <person name="Lapidus A."/>
            <person name="Lucas S."/>
            <person name="Glavina Del Rio T."/>
            <person name="Nolan M."/>
            <person name="Tice H."/>
            <person name="Copeland A."/>
            <person name="Cheng J.F."/>
            <person name="Chen F."/>
            <person name="Bruce D."/>
            <person name="Goodwin L."/>
            <person name="Pitluck S."/>
            <person name="Mavromatis K."/>
            <person name="Pati A."/>
            <person name="Mikhailova N."/>
            <person name="Chen A."/>
            <person name="Palaniappan K."/>
            <person name="Land M."/>
            <person name="Hauser L."/>
            <person name="Chang Y.J."/>
            <person name="Jeffries C.D."/>
            <person name="Detter J.C."/>
            <person name="Brettin T."/>
            <person name="Rohde M."/>
            <person name="Goker M."/>
            <person name="Bristow J."/>
            <person name="Markowitz V."/>
            <person name="Eisen J.A."/>
            <person name="Hugenholtz P."/>
            <person name="Kyrpides N.C."/>
            <person name="Klenk H.P."/>
        </authorList>
    </citation>
    <scope>NUCLEOTIDE SEQUENCE [LARGE SCALE GENOMIC DNA]</scope>
    <source>
        <strain evidence="6">DSM 14365 / CIP 107738 / JCM 11303 / AJ 13395 / SMP-2</strain>
    </source>
</reference>
<dbReference type="CDD" id="cd14014">
    <property type="entry name" value="STKc_PknB_like"/>
    <property type="match status" value="1"/>
</dbReference>
<dbReference type="InterPro" id="IPR011009">
    <property type="entry name" value="Kinase-like_dom_sf"/>
</dbReference>
<dbReference type="GO" id="GO:0005524">
    <property type="term" value="F:ATP binding"/>
    <property type="evidence" value="ECO:0007669"/>
    <property type="project" value="UniProtKB-UniRule"/>
</dbReference>
<evidence type="ECO:0000256" key="3">
    <source>
        <dbReference type="SAM" id="Phobius"/>
    </source>
</evidence>
<feature type="region of interest" description="Disordered" evidence="2">
    <location>
        <begin position="309"/>
        <end position="333"/>
    </location>
</feature>
<feature type="binding site" evidence="1">
    <location>
        <position position="36"/>
    </location>
    <ligand>
        <name>ATP</name>
        <dbReference type="ChEBI" id="CHEBI:30616"/>
    </ligand>
</feature>
<name>D0LPQ4_HALO1</name>
<dbReference type="Pfam" id="PF00069">
    <property type="entry name" value="Pkinase"/>
    <property type="match status" value="1"/>
</dbReference>
<organism evidence="5 6">
    <name type="scientific">Haliangium ochraceum (strain DSM 14365 / JCM 11303 / SMP-2)</name>
    <dbReference type="NCBI Taxonomy" id="502025"/>
    <lineage>
        <taxon>Bacteria</taxon>
        <taxon>Pseudomonadati</taxon>
        <taxon>Myxococcota</taxon>
        <taxon>Polyangia</taxon>
        <taxon>Haliangiales</taxon>
        <taxon>Kofleriaceae</taxon>
        <taxon>Haliangium</taxon>
    </lineage>
</organism>
<gene>
    <name evidence="5" type="ordered locus">Hoch_2897</name>
</gene>
<feature type="compositionally biased region" description="Basic residues" evidence="2">
    <location>
        <begin position="319"/>
        <end position="333"/>
    </location>
</feature>
<dbReference type="STRING" id="502025.Hoch_2897"/>
<dbReference type="InterPro" id="IPR008266">
    <property type="entry name" value="Tyr_kinase_AS"/>
</dbReference>
<feature type="domain" description="Protein kinase" evidence="4">
    <location>
        <begin position="4"/>
        <end position="263"/>
    </location>
</feature>
<evidence type="ECO:0000313" key="5">
    <source>
        <dbReference type="EMBL" id="ACY15417.1"/>
    </source>
</evidence>
<dbReference type="GO" id="GO:0005737">
    <property type="term" value="C:cytoplasm"/>
    <property type="evidence" value="ECO:0007669"/>
    <property type="project" value="TreeGrafter"/>
</dbReference>
<keyword evidence="1" id="KW-0067">ATP-binding</keyword>
<evidence type="ECO:0000256" key="2">
    <source>
        <dbReference type="SAM" id="MobiDB-lite"/>
    </source>
</evidence>
<feature type="region of interest" description="Disordered" evidence="2">
    <location>
        <begin position="412"/>
        <end position="449"/>
    </location>
</feature>
<dbReference type="AlphaFoldDB" id="D0LPQ4"/>
<keyword evidence="5" id="KW-0723">Serine/threonine-protein kinase</keyword>
<dbReference type="InterPro" id="IPR053235">
    <property type="entry name" value="Ser_Thr_kinase"/>
</dbReference>
<dbReference type="Gene3D" id="1.10.510.10">
    <property type="entry name" value="Transferase(Phosphotransferase) domain 1"/>
    <property type="match status" value="1"/>
</dbReference>
<evidence type="ECO:0000313" key="6">
    <source>
        <dbReference type="Proteomes" id="UP000001880"/>
    </source>
</evidence>
<dbReference type="KEGG" id="hoh:Hoch_2897"/>
<keyword evidence="1" id="KW-0547">Nucleotide-binding</keyword>
<accession>D0LPQ4</accession>